<dbReference type="Pfam" id="PF00359">
    <property type="entry name" value="PTS_EIIA_2"/>
    <property type="match status" value="1"/>
</dbReference>
<keyword evidence="3" id="KW-1185">Reference proteome</keyword>
<protein>
    <submittedName>
        <fullName evidence="2">PTS system IIA component, Gat family</fullName>
    </submittedName>
</protein>
<dbReference type="OrthoDB" id="1633991at2"/>
<dbReference type="SUPFAM" id="SSF55804">
    <property type="entry name" value="Phoshotransferase/anion transport protein"/>
    <property type="match status" value="1"/>
</dbReference>
<dbReference type="EMBL" id="FOTS01000044">
    <property type="protein sequence ID" value="SFM13080.1"/>
    <property type="molecule type" value="Genomic_DNA"/>
</dbReference>
<dbReference type="InterPro" id="IPR002178">
    <property type="entry name" value="PTS_EIIA_type-2_dom"/>
</dbReference>
<dbReference type="Gene3D" id="3.40.930.10">
    <property type="entry name" value="Mannitol-specific EII, Chain A"/>
    <property type="match status" value="1"/>
</dbReference>
<organism evidence="2 3">
    <name type="scientific">Pelosinus propionicus DSM 13327</name>
    <dbReference type="NCBI Taxonomy" id="1123291"/>
    <lineage>
        <taxon>Bacteria</taxon>
        <taxon>Bacillati</taxon>
        <taxon>Bacillota</taxon>
        <taxon>Negativicutes</taxon>
        <taxon>Selenomonadales</taxon>
        <taxon>Sporomusaceae</taxon>
        <taxon>Pelosinus</taxon>
    </lineage>
</organism>
<evidence type="ECO:0000313" key="3">
    <source>
        <dbReference type="Proteomes" id="UP000199520"/>
    </source>
</evidence>
<accession>A0A1I4NCR7</accession>
<dbReference type="InterPro" id="IPR016152">
    <property type="entry name" value="PTrfase/Anion_transptr"/>
</dbReference>
<name>A0A1I4NCR7_9FIRM</name>
<dbReference type="PANTHER" id="PTHR47738:SF3">
    <property type="entry name" value="PHOSPHOTRANSFERASE SYSTEM MANNITOL_FRUCTOSE-SPECIFIC IIA DOMAIN CONTAINING PROTEIN"/>
    <property type="match status" value="1"/>
</dbReference>
<dbReference type="CDD" id="cd00211">
    <property type="entry name" value="PTS_IIA_fru"/>
    <property type="match status" value="1"/>
</dbReference>
<dbReference type="InterPro" id="IPR051541">
    <property type="entry name" value="PTS_SugarTrans_NitroReg"/>
</dbReference>
<evidence type="ECO:0000259" key="1">
    <source>
        <dbReference type="PROSITE" id="PS51094"/>
    </source>
</evidence>
<sequence length="161" mass="18035">MNHVNFDETLVIRNIEGETSSEILKHMAANLYQKGYVKESYAEAVIAREKKFATGLPTNGCGVAIPHTDIEHVNQSAISVGILKKPVEFGIMGEETERTPVKLVFMLAMHDSHSQLTMLQSLMGIFQDEEILLYLAKEESEVKIKEEVSKRLNLNNMKGGE</sequence>
<dbReference type="PROSITE" id="PS51094">
    <property type="entry name" value="PTS_EIIA_TYPE_2"/>
    <property type="match status" value="1"/>
</dbReference>
<dbReference type="Proteomes" id="UP000199520">
    <property type="component" value="Unassembled WGS sequence"/>
</dbReference>
<dbReference type="STRING" id="1123291.SAMN04490355_104415"/>
<dbReference type="RefSeq" id="WP_090941381.1">
    <property type="nucleotide sequence ID" value="NZ_FOTS01000044.1"/>
</dbReference>
<gene>
    <name evidence="2" type="ORF">SAMN04490355_104415</name>
</gene>
<reference evidence="3" key="1">
    <citation type="submission" date="2016-10" db="EMBL/GenBank/DDBJ databases">
        <authorList>
            <person name="Varghese N."/>
            <person name="Submissions S."/>
        </authorList>
    </citation>
    <scope>NUCLEOTIDE SEQUENCE [LARGE SCALE GENOMIC DNA]</scope>
    <source>
        <strain evidence="3">DSM 13327</strain>
    </source>
</reference>
<evidence type="ECO:0000313" key="2">
    <source>
        <dbReference type="EMBL" id="SFM13080.1"/>
    </source>
</evidence>
<dbReference type="PANTHER" id="PTHR47738">
    <property type="entry name" value="PTS SYSTEM FRUCTOSE-LIKE EIIA COMPONENT-RELATED"/>
    <property type="match status" value="1"/>
</dbReference>
<dbReference type="AlphaFoldDB" id="A0A1I4NCR7"/>
<proteinExistence type="predicted"/>
<feature type="domain" description="PTS EIIA type-2" evidence="1">
    <location>
        <begin position="4"/>
        <end position="151"/>
    </location>
</feature>